<organism evidence="13 14">
    <name type="scientific">Oceaniferula marina</name>
    <dbReference type="NCBI Taxonomy" id="2748318"/>
    <lineage>
        <taxon>Bacteria</taxon>
        <taxon>Pseudomonadati</taxon>
        <taxon>Verrucomicrobiota</taxon>
        <taxon>Verrucomicrobiia</taxon>
        <taxon>Verrucomicrobiales</taxon>
        <taxon>Verrucomicrobiaceae</taxon>
        <taxon>Oceaniferula</taxon>
    </lineage>
</organism>
<feature type="binding site" evidence="11">
    <location>
        <position position="288"/>
    </location>
    <ligand>
        <name>substrate</name>
    </ligand>
</feature>
<gene>
    <name evidence="13" type="primary">nspC</name>
    <name evidence="13" type="ORF">HW115_00965</name>
</gene>
<accession>A0A851GFW8</accession>
<dbReference type="InterPro" id="IPR009006">
    <property type="entry name" value="Ala_racemase/Decarboxylase_C"/>
</dbReference>
<evidence type="ECO:0000256" key="4">
    <source>
        <dbReference type="ARBA" id="ARBA00022793"/>
    </source>
</evidence>
<keyword evidence="4" id="KW-0210">Decarboxylase</keyword>
<protein>
    <recommendedName>
        <fullName evidence="3">Carboxynorspermidine/carboxyspermidine decarboxylase</fullName>
        <ecNumber evidence="2">4.1.1.96</ecNumber>
    </recommendedName>
</protein>
<proteinExistence type="inferred from homology"/>
<dbReference type="AlphaFoldDB" id="A0A851GFW8"/>
<keyword evidence="14" id="KW-1185">Reference proteome</keyword>
<comment type="cofactor">
    <cofactor evidence="1">
        <name>pyridoxal 5'-phosphate</name>
        <dbReference type="ChEBI" id="CHEBI:597326"/>
    </cofactor>
</comment>
<evidence type="ECO:0000259" key="12">
    <source>
        <dbReference type="Pfam" id="PF00278"/>
    </source>
</evidence>
<dbReference type="RefSeq" id="WP_178930708.1">
    <property type="nucleotide sequence ID" value="NZ_JACBAZ010000001.1"/>
</dbReference>
<evidence type="ECO:0000256" key="5">
    <source>
        <dbReference type="ARBA" id="ARBA00022898"/>
    </source>
</evidence>
<feature type="binding site" evidence="11">
    <location>
        <position position="251"/>
    </location>
    <ligand>
        <name>substrate</name>
    </ligand>
</feature>
<dbReference type="Pfam" id="PF00278">
    <property type="entry name" value="Orn_DAP_Arg_deC"/>
    <property type="match status" value="1"/>
</dbReference>
<evidence type="ECO:0000256" key="2">
    <source>
        <dbReference type="ARBA" id="ARBA00012259"/>
    </source>
</evidence>
<dbReference type="FunFam" id="3.20.20.10:FF:000012">
    <property type="entry name" value="Carboxynorspermidine/carboxyspermidine decarboxylase"/>
    <property type="match status" value="1"/>
</dbReference>
<dbReference type="PANTHER" id="PTHR43727">
    <property type="entry name" value="DIAMINOPIMELATE DECARBOXYLASE"/>
    <property type="match status" value="1"/>
</dbReference>
<dbReference type="InterPro" id="IPR005730">
    <property type="entry name" value="Nsp_de-COase"/>
</dbReference>
<dbReference type="NCBIfam" id="TIGR01047">
    <property type="entry name" value="nspC"/>
    <property type="match status" value="1"/>
</dbReference>
<keyword evidence="5" id="KW-0663">Pyridoxal phosphate</keyword>
<keyword evidence="6" id="KW-0745">Spermidine biosynthesis</keyword>
<evidence type="ECO:0000256" key="9">
    <source>
        <dbReference type="ARBA" id="ARBA00047351"/>
    </source>
</evidence>
<dbReference type="CDD" id="cd06829">
    <property type="entry name" value="PLPDE_III_CANSDC"/>
    <property type="match status" value="1"/>
</dbReference>
<comment type="catalytic activity">
    <reaction evidence="9">
        <text>carboxyspermidine + H(+) = spermidine + CO2</text>
        <dbReference type="Rhea" id="RHEA:34095"/>
        <dbReference type="ChEBI" id="CHEBI:15378"/>
        <dbReference type="ChEBI" id="CHEBI:16526"/>
        <dbReference type="ChEBI" id="CHEBI:57834"/>
        <dbReference type="ChEBI" id="CHEBI:65072"/>
        <dbReference type="EC" id="4.1.1.96"/>
    </reaction>
</comment>
<evidence type="ECO:0000256" key="11">
    <source>
        <dbReference type="PIRSR" id="PIRSR038941-1"/>
    </source>
</evidence>
<comment type="caution">
    <text evidence="13">The sequence shown here is derived from an EMBL/GenBank/DDBJ whole genome shotgun (WGS) entry which is preliminary data.</text>
</comment>
<dbReference type="SUPFAM" id="SSF51419">
    <property type="entry name" value="PLP-binding barrel"/>
    <property type="match status" value="1"/>
</dbReference>
<feature type="domain" description="Orn/DAP/Arg decarboxylase 2 C-terminal" evidence="12">
    <location>
        <begin position="114"/>
        <end position="344"/>
    </location>
</feature>
<dbReference type="Gene3D" id="3.20.20.10">
    <property type="entry name" value="Alanine racemase"/>
    <property type="match status" value="1"/>
</dbReference>
<dbReference type="Proteomes" id="UP000557872">
    <property type="component" value="Unassembled WGS sequence"/>
</dbReference>
<reference evidence="13 14" key="1">
    <citation type="submission" date="2020-07" db="EMBL/GenBank/DDBJ databases">
        <title>Roseicoccus Jingziensis gen. nov., sp. nov., isolated from coastal seawater.</title>
        <authorList>
            <person name="Feng X."/>
        </authorList>
    </citation>
    <scope>NUCLEOTIDE SEQUENCE [LARGE SCALE GENOMIC DNA]</scope>
    <source>
        <strain evidence="13 14">N1E253</strain>
    </source>
</reference>
<evidence type="ECO:0000313" key="14">
    <source>
        <dbReference type="Proteomes" id="UP000557872"/>
    </source>
</evidence>
<comment type="catalytic activity">
    <reaction evidence="10">
        <text>carboxynorspermidine + H(+) = norspermidine + CO2</text>
        <dbReference type="Rhea" id="RHEA:34099"/>
        <dbReference type="ChEBI" id="CHEBI:15378"/>
        <dbReference type="ChEBI" id="CHEBI:16526"/>
        <dbReference type="ChEBI" id="CHEBI:57920"/>
        <dbReference type="ChEBI" id="CHEBI:65070"/>
        <dbReference type="EC" id="4.1.1.96"/>
    </reaction>
</comment>
<dbReference type="GO" id="GO:0009089">
    <property type="term" value="P:lysine biosynthetic process via diaminopimelate"/>
    <property type="evidence" value="ECO:0007669"/>
    <property type="project" value="TreeGrafter"/>
</dbReference>
<evidence type="ECO:0000313" key="13">
    <source>
        <dbReference type="EMBL" id="NWK54165.1"/>
    </source>
</evidence>
<dbReference type="SUPFAM" id="SSF50621">
    <property type="entry name" value="Alanine racemase C-terminal domain-like"/>
    <property type="match status" value="1"/>
</dbReference>
<dbReference type="PANTHER" id="PTHR43727:SF1">
    <property type="entry name" value="CARBOXYNORSPERMIDINE_CARBOXYSPERMIDINE DECARBOXYLASE"/>
    <property type="match status" value="1"/>
</dbReference>
<dbReference type="InterPro" id="IPR029066">
    <property type="entry name" value="PLP-binding_barrel"/>
</dbReference>
<comment type="similarity">
    <text evidence="8">Belongs to the Orn/Lys/Arg decarboxylase class-II family. NspC subfamily.</text>
</comment>
<evidence type="ECO:0000256" key="3">
    <source>
        <dbReference type="ARBA" id="ARBA00013633"/>
    </source>
</evidence>
<evidence type="ECO:0000256" key="7">
    <source>
        <dbReference type="ARBA" id="ARBA00023239"/>
    </source>
</evidence>
<dbReference type="GO" id="GO:0008295">
    <property type="term" value="P:spermidine biosynthetic process"/>
    <property type="evidence" value="ECO:0007669"/>
    <property type="project" value="UniProtKB-KW"/>
</dbReference>
<sequence length="389" mass="43940">MSHSILEISQRDEVPTPCYLMDESLLARNLKILDHVQQESGGKIILALKGFAMWSTFPQISQTLCGTTASSLSEARLGMEKFGGEVHAYCVAYRDPEMDFLRKHCHHITLNSLSQWQRFQHHVNQPETTASFGLRINPEYSEVETDIYNPCRKGSRFGITATDLANADASILEGIDGLHFHTMCEQNSDTLERTLEHVEAKFGTYLQTMKWLNCGGGHHITRPDYDTDRLVRLIQHLRAAYDLEVYLEPGEAVALNTGFLITRVIDRFNSDGHPIAILDTSAAAHMPDVLEMPYRPEILGASDPGEKKHTITLGGTTCLAGDVIGDWSFDEDLKVGDRLVFTDMAHYSMVKTNHFNGVDHPAIGRYHHQTDEVIIDRQFTYEDYRDRLS</sequence>
<evidence type="ECO:0000256" key="10">
    <source>
        <dbReference type="ARBA" id="ARBA00047389"/>
    </source>
</evidence>
<name>A0A851GFW8_9BACT</name>
<dbReference type="InterPro" id="IPR022643">
    <property type="entry name" value="De-COase2_C"/>
</dbReference>
<dbReference type="PIRSF" id="PIRSF038941">
    <property type="entry name" value="NspC"/>
    <property type="match status" value="1"/>
</dbReference>
<dbReference type="Gene3D" id="2.40.37.10">
    <property type="entry name" value="Lyase, Ornithine Decarboxylase, Chain A, domain 1"/>
    <property type="match status" value="1"/>
</dbReference>
<dbReference type="GO" id="GO:0008836">
    <property type="term" value="F:diaminopimelate decarboxylase activity"/>
    <property type="evidence" value="ECO:0007669"/>
    <property type="project" value="TreeGrafter"/>
</dbReference>
<evidence type="ECO:0000256" key="1">
    <source>
        <dbReference type="ARBA" id="ARBA00001933"/>
    </source>
</evidence>
<dbReference type="GO" id="GO:0045312">
    <property type="term" value="P:nor-spermidine biosynthetic process"/>
    <property type="evidence" value="ECO:0007669"/>
    <property type="project" value="InterPro"/>
</dbReference>
<evidence type="ECO:0000256" key="6">
    <source>
        <dbReference type="ARBA" id="ARBA00023066"/>
    </source>
</evidence>
<keyword evidence="7 13" id="KW-0456">Lyase</keyword>
<evidence type="ECO:0000256" key="8">
    <source>
        <dbReference type="ARBA" id="ARBA00025802"/>
    </source>
</evidence>
<dbReference type="EC" id="4.1.1.96" evidence="2"/>
<dbReference type="EMBL" id="JACBAZ010000001">
    <property type="protein sequence ID" value="NWK54165.1"/>
    <property type="molecule type" value="Genomic_DNA"/>
</dbReference>